<reference evidence="2" key="2">
    <citation type="journal article" date="2015" name="Data Brief">
        <title>Shoot transcriptome of the giant reed, Arundo donax.</title>
        <authorList>
            <person name="Barrero R.A."/>
            <person name="Guerrero F.D."/>
            <person name="Moolhuijzen P."/>
            <person name="Goolsby J.A."/>
            <person name="Tidwell J."/>
            <person name="Bellgard S.E."/>
            <person name="Bellgard M.I."/>
        </authorList>
    </citation>
    <scope>NUCLEOTIDE SEQUENCE</scope>
    <source>
        <tissue evidence="2">Shoot tissue taken approximately 20 cm above the soil surface</tissue>
    </source>
</reference>
<proteinExistence type="predicted"/>
<dbReference type="EMBL" id="GBRH01217998">
    <property type="protein sequence ID" value="JAD79897.1"/>
    <property type="molecule type" value="Transcribed_RNA"/>
</dbReference>
<organism evidence="2">
    <name type="scientific">Arundo donax</name>
    <name type="common">Giant reed</name>
    <name type="synonym">Donax arundinaceus</name>
    <dbReference type="NCBI Taxonomy" id="35708"/>
    <lineage>
        <taxon>Eukaryota</taxon>
        <taxon>Viridiplantae</taxon>
        <taxon>Streptophyta</taxon>
        <taxon>Embryophyta</taxon>
        <taxon>Tracheophyta</taxon>
        <taxon>Spermatophyta</taxon>
        <taxon>Magnoliopsida</taxon>
        <taxon>Liliopsida</taxon>
        <taxon>Poales</taxon>
        <taxon>Poaceae</taxon>
        <taxon>PACMAD clade</taxon>
        <taxon>Arundinoideae</taxon>
        <taxon>Arundineae</taxon>
        <taxon>Arundo</taxon>
    </lineage>
</organism>
<reference evidence="2" key="1">
    <citation type="submission" date="2014-09" db="EMBL/GenBank/DDBJ databases">
        <authorList>
            <person name="Magalhaes I.L.F."/>
            <person name="Oliveira U."/>
            <person name="Santos F.R."/>
            <person name="Vidigal T.H.D.A."/>
            <person name="Brescovit A.D."/>
            <person name="Santos A.J."/>
        </authorList>
    </citation>
    <scope>NUCLEOTIDE SEQUENCE</scope>
    <source>
        <tissue evidence="2">Shoot tissue taken approximately 20 cm above the soil surface</tissue>
    </source>
</reference>
<dbReference type="AlphaFoldDB" id="A0A0A9D832"/>
<evidence type="ECO:0000256" key="1">
    <source>
        <dbReference type="SAM" id="MobiDB-lite"/>
    </source>
</evidence>
<name>A0A0A9D832_ARUDO</name>
<accession>A0A0A9D832</accession>
<evidence type="ECO:0000313" key="2">
    <source>
        <dbReference type="EMBL" id="JAD79897.1"/>
    </source>
</evidence>
<sequence length="105" mass="11391">MSSTASCLDETNEASFLSQASLSLSQQNVFANTRISNKVSKGKSPKLYVELNSETALMPSNEIPFSDRSTSSSWDSVNGPLSMEQNGIDKEAILHLSHVTLPSRI</sequence>
<feature type="compositionally biased region" description="Low complexity" evidence="1">
    <location>
        <begin position="66"/>
        <end position="76"/>
    </location>
</feature>
<protein>
    <submittedName>
        <fullName evidence="2">Uncharacterized protein</fullName>
    </submittedName>
</protein>
<feature type="region of interest" description="Disordered" evidence="1">
    <location>
        <begin position="60"/>
        <end position="81"/>
    </location>
</feature>